<organism evidence="1 2">
    <name type="scientific">Paraburkholderia silviterrae</name>
    <dbReference type="NCBI Taxonomy" id="2528715"/>
    <lineage>
        <taxon>Bacteria</taxon>
        <taxon>Pseudomonadati</taxon>
        <taxon>Pseudomonadota</taxon>
        <taxon>Betaproteobacteria</taxon>
        <taxon>Burkholderiales</taxon>
        <taxon>Burkholderiaceae</taxon>
        <taxon>Paraburkholderia</taxon>
    </lineage>
</organism>
<dbReference type="RefSeq" id="WP_133197905.1">
    <property type="nucleotide sequence ID" value="NZ_JBHUCW010000029.1"/>
</dbReference>
<sequence length="203" mass="21764">MKHAKLFAVSVAAILIAGCAQPEILQESRAPGEVAKVRSLLIAVDGSAFSNAQFGHYGRLYINAMGETLRDSAGSIPVSLVTTDAMQLQDEIAKAVISTKPSQIMRLHTVSVTSTRGRPIEAVWQVDITNVSVRTIDAASDPGKFQTQITSRAVYRVQLSGPTCLAGLITTEARVESCGREMGNTIASRLRTVHVMTPESVVR</sequence>
<proteinExistence type="predicted"/>
<accession>A0A4R5M392</accession>
<evidence type="ECO:0000313" key="2">
    <source>
        <dbReference type="Proteomes" id="UP000295722"/>
    </source>
</evidence>
<evidence type="ECO:0000313" key="1">
    <source>
        <dbReference type="EMBL" id="TDG20150.1"/>
    </source>
</evidence>
<keyword evidence="2" id="KW-1185">Reference proteome</keyword>
<name>A0A4R5M392_9BURK</name>
<evidence type="ECO:0008006" key="3">
    <source>
        <dbReference type="Google" id="ProtNLM"/>
    </source>
</evidence>
<comment type="caution">
    <text evidence="1">The sequence shown here is derived from an EMBL/GenBank/DDBJ whole genome shotgun (WGS) entry which is preliminary data.</text>
</comment>
<dbReference type="EMBL" id="SMRP01000017">
    <property type="protein sequence ID" value="TDG20150.1"/>
    <property type="molecule type" value="Genomic_DNA"/>
</dbReference>
<dbReference type="OrthoDB" id="9129742at2"/>
<dbReference type="AlphaFoldDB" id="A0A4R5M392"/>
<dbReference type="PROSITE" id="PS51257">
    <property type="entry name" value="PROKAR_LIPOPROTEIN"/>
    <property type="match status" value="1"/>
</dbReference>
<reference evidence="1 2" key="1">
    <citation type="submission" date="2019-03" db="EMBL/GenBank/DDBJ databases">
        <title>Paraburkholderia sp. 4M-K11, isolated from subtropical forest soil.</title>
        <authorList>
            <person name="Gao Z.-H."/>
            <person name="Qiu L.-H."/>
        </authorList>
    </citation>
    <scope>NUCLEOTIDE SEQUENCE [LARGE SCALE GENOMIC DNA]</scope>
    <source>
        <strain evidence="1 2">4M-K11</strain>
    </source>
</reference>
<dbReference type="Proteomes" id="UP000295722">
    <property type="component" value="Unassembled WGS sequence"/>
</dbReference>
<protein>
    <recommendedName>
        <fullName evidence="3">Lipoprotein</fullName>
    </recommendedName>
</protein>
<gene>
    <name evidence="1" type="ORF">EYW47_27000</name>
</gene>